<evidence type="ECO:0000313" key="2">
    <source>
        <dbReference type="EMBL" id="KEH37230.1"/>
    </source>
</evidence>
<name>A0A072VGD4_MEDTR</name>
<keyword evidence="4" id="KW-1185">Reference proteome</keyword>
<feature type="region of interest" description="Disordered" evidence="1">
    <location>
        <begin position="210"/>
        <end position="286"/>
    </location>
</feature>
<gene>
    <name evidence="2" type="ordered locus">MTR_2g436380</name>
</gene>
<reference evidence="2 4" key="1">
    <citation type="journal article" date="2011" name="Nature">
        <title>The Medicago genome provides insight into the evolution of rhizobial symbioses.</title>
        <authorList>
            <person name="Young N.D."/>
            <person name="Debelle F."/>
            <person name="Oldroyd G.E."/>
            <person name="Geurts R."/>
            <person name="Cannon S.B."/>
            <person name="Udvardi M.K."/>
            <person name="Benedito V.A."/>
            <person name="Mayer K.F."/>
            <person name="Gouzy J."/>
            <person name="Schoof H."/>
            <person name="Van de Peer Y."/>
            <person name="Proost S."/>
            <person name="Cook D.R."/>
            <person name="Meyers B.C."/>
            <person name="Spannagl M."/>
            <person name="Cheung F."/>
            <person name="De Mita S."/>
            <person name="Krishnakumar V."/>
            <person name="Gundlach H."/>
            <person name="Zhou S."/>
            <person name="Mudge J."/>
            <person name="Bharti A.K."/>
            <person name="Murray J.D."/>
            <person name="Naoumkina M.A."/>
            <person name="Rosen B."/>
            <person name="Silverstein K.A."/>
            <person name="Tang H."/>
            <person name="Rombauts S."/>
            <person name="Zhao P.X."/>
            <person name="Zhou P."/>
            <person name="Barbe V."/>
            <person name="Bardou P."/>
            <person name="Bechner M."/>
            <person name="Bellec A."/>
            <person name="Berger A."/>
            <person name="Berges H."/>
            <person name="Bidwell S."/>
            <person name="Bisseling T."/>
            <person name="Choisne N."/>
            <person name="Couloux A."/>
            <person name="Denny R."/>
            <person name="Deshpande S."/>
            <person name="Dai X."/>
            <person name="Doyle J.J."/>
            <person name="Dudez A.M."/>
            <person name="Farmer A.D."/>
            <person name="Fouteau S."/>
            <person name="Franken C."/>
            <person name="Gibelin C."/>
            <person name="Gish J."/>
            <person name="Goldstein S."/>
            <person name="Gonzalez A.J."/>
            <person name="Green P.J."/>
            <person name="Hallab A."/>
            <person name="Hartog M."/>
            <person name="Hua A."/>
            <person name="Humphray S.J."/>
            <person name="Jeong D.H."/>
            <person name="Jing Y."/>
            <person name="Jocker A."/>
            <person name="Kenton S.M."/>
            <person name="Kim D.J."/>
            <person name="Klee K."/>
            <person name="Lai H."/>
            <person name="Lang C."/>
            <person name="Lin S."/>
            <person name="Macmil S.L."/>
            <person name="Magdelenat G."/>
            <person name="Matthews L."/>
            <person name="McCorrison J."/>
            <person name="Monaghan E.L."/>
            <person name="Mun J.H."/>
            <person name="Najar F.Z."/>
            <person name="Nicholson C."/>
            <person name="Noirot C."/>
            <person name="O'Bleness M."/>
            <person name="Paule C.R."/>
            <person name="Poulain J."/>
            <person name="Prion F."/>
            <person name="Qin B."/>
            <person name="Qu C."/>
            <person name="Retzel E.F."/>
            <person name="Riddle C."/>
            <person name="Sallet E."/>
            <person name="Samain S."/>
            <person name="Samson N."/>
            <person name="Sanders I."/>
            <person name="Saurat O."/>
            <person name="Scarpelli C."/>
            <person name="Schiex T."/>
            <person name="Segurens B."/>
            <person name="Severin A.J."/>
            <person name="Sherrier D.J."/>
            <person name="Shi R."/>
            <person name="Sims S."/>
            <person name="Singer S.R."/>
            <person name="Sinharoy S."/>
            <person name="Sterck L."/>
            <person name="Viollet A."/>
            <person name="Wang B.B."/>
            <person name="Wang K."/>
            <person name="Wang M."/>
            <person name="Wang X."/>
            <person name="Warfsmann J."/>
            <person name="Weissenbach J."/>
            <person name="White D.D."/>
            <person name="White J.D."/>
            <person name="Wiley G.B."/>
            <person name="Wincker P."/>
            <person name="Xing Y."/>
            <person name="Yang L."/>
            <person name="Yao Z."/>
            <person name="Ying F."/>
            <person name="Zhai J."/>
            <person name="Zhou L."/>
            <person name="Zuber A."/>
            <person name="Denarie J."/>
            <person name="Dixon R.A."/>
            <person name="May G.D."/>
            <person name="Schwartz D.C."/>
            <person name="Rogers J."/>
            <person name="Quetier F."/>
            <person name="Town C.D."/>
            <person name="Roe B.A."/>
        </authorList>
    </citation>
    <scope>NUCLEOTIDE SEQUENCE [LARGE SCALE GENOMIC DNA]</scope>
    <source>
        <strain evidence="2">A17</strain>
        <strain evidence="3 4">cv. Jemalong A17</strain>
    </source>
</reference>
<sequence length="286" mass="32967">MLKSVKEVKDLGFNPSKTTFGAALIAKTFVHKTLWKEKVDALKKWGWSEEDSLEAFRKKPYWVSGTTPLGVVGYLKRLGYVCMRRYTLPRMQPRSLTPSHAYIEWLTTVCNPRLRISIDTKPSDSDPDEEEEAEHKPEIHTNQTPIHYIFGIKTFFSQLQDHQSQPHTTQKIHGSVTYEFLDTLQQNIIQQPPYTSPRNAYEPHYQSTYQQNSLPNYGYNDPNQASTSNSNYFSYNDPNQAGPSNTNYPPYNNPQYPMYTNQNYNHPPTPTNLLSQFSPASLDSNE</sequence>
<reference evidence="2 4" key="2">
    <citation type="journal article" date="2014" name="BMC Genomics">
        <title>An improved genome release (version Mt4.0) for the model legume Medicago truncatula.</title>
        <authorList>
            <person name="Tang H."/>
            <person name="Krishnakumar V."/>
            <person name="Bidwell S."/>
            <person name="Rosen B."/>
            <person name="Chan A."/>
            <person name="Zhou S."/>
            <person name="Gentzbittel L."/>
            <person name="Childs K.L."/>
            <person name="Yandell M."/>
            <person name="Gundlach H."/>
            <person name="Mayer K.F."/>
            <person name="Schwartz D.C."/>
            <person name="Town C.D."/>
        </authorList>
    </citation>
    <scope>GENOME REANNOTATION</scope>
    <source>
        <strain evidence="2">A17</strain>
        <strain evidence="3 4">cv. Jemalong A17</strain>
    </source>
</reference>
<protein>
    <submittedName>
        <fullName evidence="2 3">Uncharacterized protein</fullName>
    </submittedName>
</protein>
<dbReference type="EnsemblPlants" id="KEH37230">
    <property type="protein sequence ID" value="KEH37230"/>
    <property type="gene ID" value="MTR_2g436380"/>
</dbReference>
<evidence type="ECO:0000313" key="4">
    <source>
        <dbReference type="Proteomes" id="UP000002051"/>
    </source>
</evidence>
<proteinExistence type="predicted"/>
<dbReference type="Proteomes" id="UP000002051">
    <property type="component" value="Chromosome 2"/>
</dbReference>
<dbReference type="AlphaFoldDB" id="A0A072VGD4"/>
<feature type="compositionally biased region" description="Polar residues" evidence="1">
    <location>
        <begin position="271"/>
        <end position="286"/>
    </location>
</feature>
<organism evidence="2 4">
    <name type="scientific">Medicago truncatula</name>
    <name type="common">Barrel medic</name>
    <name type="synonym">Medicago tribuloides</name>
    <dbReference type="NCBI Taxonomy" id="3880"/>
    <lineage>
        <taxon>Eukaryota</taxon>
        <taxon>Viridiplantae</taxon>
        <taxon>Streptophyta</taxon>
        <taxon>Embryophyta</taxon>
        <taxon>Tracheophyta</taxon>
        <taxon>Spermatophyta</taxon>
        <taxon>Magnoliopsida</taxon>
        <taxon>eudicotyledons</taxon>
        <taxon>Gunneridae</taxon>
        <taxon>Pentapetalae</taxon>
        <taxon>rosids</taxon>
        <taxon>fabids</taxon>
        <taxon>Fabales</taxon>
        <taxon>Fabaceae</taxon>
        <taxon>Papilionoideae</taxon>
        <taxon>50 kb inversion clade</taxon>
        <taxon>NPAAA clade</taxon>
        <taxon>Hologalegina</taxon>
        <taxon>IRL clade</taxon>
        <taxon>Trifolieae</taxon>
        <taxon>Medicago</taxon>
    </lineage>
</organism>
<dbReference type="EMBL" id="CM001218">
    <property type="protein sequence ID" value="KEH37230.1"/>
    <property type="molecule type" value="Genomic_DNA"/>
</dbReference>
<reference evidence="3" key="3">
    <citation type="submission" date="2015-04" db="UniProtKB">
        <authorList>
            <consortium name="EnsemblPlants"/>
        </authorList>
    </citation>
    <scope>IDENTIFICATION</scope>
    <source>
        <strain evidence="3">cv. Jemalong A17</strain>
    </source>
</reference>
<accession>A0A072VGD4</accession>
<evidence type="ECO:0000313" key="3">
    <source>
        <dbReference type="EnsemblPlants" id="KEH37230"/>
    </source>
</evidence>
<feature type="compositionally biased region" description="Low complexity" evidence="1">
    <location>
        <begin position="243"/>
        <end position="265"/>
    </location>
</feature>
<dbReference type="HOGENOM" id="CLU_974430_0_0_1"/>
<evidence type="ECO:0000256" key="1">
    <source>
        <dbReference type="SAM" id="MobiDB-lite"/>
    </source>
</evidence>
<feature type="compositionally biased region" description="Polar residues" evidence="1">
    <location>
        <begin position="210"/>
        <end position="242"/>
    </location>
</feature>
<feature type="region of interest" description="Disordered" evidence="1">
    <location>
        <begin position="117"/>
        <end position="140"/>
    </location>
</feature>